<sequence length="149" mass="15897">MSEFVTAVESKSVSITLAKKMLEAAEAKGKELGMPFSIAIVDKAGNLKAFTAQDGAPILSIDIAQNKAFSAAAYNRATHEWYDRLKDDPPLLHGIVHTERLVIFGGGYPIHLDGECIGGIGVSGGHYTHDMKVCEAGLAVLEELKVTEA</sequence>
<organism evidence="1 2">
    <name type="scientific">Bhargavaea cecembensis</name>
    <dbReference type="NCBI Taxonomy" id="394098"/>
    <lineage>
        <taxon>Bacteria</taxon>
        <taxon>Bacillati</taxon>
        <taxon>Bacillota</taxon>
        <taxon>Bacilli</taxon>
        <taxon>Bacillales</taxon>
        <taxon>Caryophanaceae</taxon>
        <taxon>Bhargavaea</taxon>
    </lineage>
</organism>
<dbReference type="AlphaFoldDB" id="A0A165H4D5"/>
<name>A0A165H4D5_9BACL</name>
<evidence type="ECO:0000313" key="1">
    <source>
        <dbReference type="EMBL" id="KZE38745.1"/>
    </source>
</evidence>
<dbReference type="GO" id="GO:0016740">
    <property type="term" value="F:transferase activity"/>
    <property type="evidence" value="ECO:0007669"/>
    <property type="project" value="UniProtKB-KW"/>
</dbReference>
<dbReference type="PANTHER" id="PTHR34309">
    <property type="entry name" value="SLR1406 PROTEIN"/>
    <property type="match status" value="1"/>
</dbReference>
<dbReference type="RefSeq" id="WP_008298065.1">
    <property type="nucleotide sequence ID" value="NZ_LQNT01000009.1"/>
</dbReference>
<dbReference type="InterPro" id="IPR052517">
    <property type="entry name" value="GlcG_carb_metab_protein"/>
</dbReference>
<proteinExistence type="predicted"/>
<dbReference type="Gene3D" id="3.30.450.150">
    <property type="entry name" value="Haem-degrading domain"/>
    <property type="match status" value="1"/>
</dbReference>
<dbReference type="SUPFAM" id="SSF143744">
    <property type="entry name" value="GlcG-like"/>
    <property type="match status" value="1"/>
</dbReference>
<comment type="caution">
    <text evidence="1">The sequence shown here is derived from an EMBL/GenBank/DDBJ whole genome shotgun (WGS) entry which is preliminary data.</text>
</comment>
<dbReference type="InterPro" id="IPR038084">
    <property type="entry name" value="PduO/GlcC-like_sf"/>
</dbReference>
<dbReference type="OrthoDB" id="9778896at2"/>
<dbReference type="Proteomes" id="UP000076490">
    <property type="component" value="Unassembled WGS sequence"/>
</dbReference>
<dbReference type="PANTHER" id="PTHR34309:SF1">
    <property type="entry name" value="PROTEIN GLCG"/>
    <property type="match status" value="1"/>
</dbReference>
<accession>A0A165H4D5</accession>
<protein>
    <submittedName>
        <fullName evidence="1">Cobalamin adenosyltransferase</fullName>
    </submittedName>
</protein>
<keyword evidence="1" id="KW-0808">Transferase</keyword>
<evidence type="ECO:0000313" key="2">
    <source>
        <dbReference type="Proteomes" id="UP000076490"/>
    </source>
</evidence>
<dbReference type="InterPro" id="IPR005624">
    <property type="entry name" value="PduO/GlcC-like"/>
</dbReference>
<reference evidence="1 2" key="1">
    <citation type="submission" date="2016-01" db="EMBL/GenBank/DDBJ databases">
        <title>Whole genome sequencing of Bhargavaea cecembensis T14.</title>
        <authorList>
            <person name="Hong K.W."/>
        </authorList>
    </citation>
    <scope>NUCLEOTIDE SEQUENCE [LARGE SCALE GENOMIC DNA]</scope>
    <source>
        <strain evidence="1 2">T14</strain>
    </source>
</reference>
<dbReference type="EMBL" id="LQNT01000009">
    <property type="protein sequence ID" value="KZE38745.1"/>
    <property type="molecule type" value="Genomic_DNA"/>
</dbReference>
<dbReference type="Pfam" id="PF03928">
    <property type="entry name" value="HbpS-like"/>
    <property type="match status" value="1"/>
</dbReference>
<gene>
    <name evidence="1" type="ORF">AV656_07530</name>
</gene>